<reference evidence="4" key="2">
    <citation type="submission" date="2021-04" db="EMBL/GenBank/DDBJ databases">
        <authorList>
            <person name="Podell S."/>
        </authorList>
    </citation>
    <scope>NUCLEOTIDE SEQUENCE</scope>
    <source>
        <strain evidence="4">Hildebrandi</strain>
    </source>
</reference>
<name>A0A9K3L5M1_9STRA</name>
<feature type="region of interest" description="Disordered" evidence="1">
    <location>
        <begin position="898"/>
        <end position="1002"/>
    </location>
</feature>
<dbReference type="OrthoDB" id="42342at2759"/>
<evidence type="ECO:0000313" key="4">
    <source>
        <dbReference type="EMBL" id="KAG7355098.1"/>
    </source>
</evidence>
<evidence type="ECO:0000256" key="2">
    <source>
        <dbReference type="SAM" id="Phobius"/>
    </source>
</evidence>
<sequence length="1002" mass="111520">MKVPSTTITVITVTLQALTLLSSVSLVAVVDAKLADRSRVVKARQESGRSDKYHDNGRPIEGQAYRSTKIKEDGKGMWQTTSSTTSQQQQQQHFQAKDKKKQSQRRTAQNKPAPWQLDIPSKVQDARQKGDVPLFLRQDNHKTAGIEQTTHQEEEEELHGRRLSSQLTGCCYDYQNYYAADLCALYGNDCESGETPSHDSGDGDCEQDGLSFIGVSFSVNTASGNPYSYQLCDQFPMENIIDRDYDYIMSMDEDGWLVGGGYKTFDYSGKMPYIDSSHTELLRVGNMNPDAGGTSIDQVYKAMSSVTFPPFSIYPEYLKGGGGHHSGDNGDDEKVPSGDITLIVSVVESYEDGDSYSAYEYFLDDLFDAMDAVGGGPCMDDHDTDPHVSMARGVKFWSAYHQKQYMYQSNLEVAVWQAMYPYGTPIGSSGYAAFPPGHGGTKQKVGYGNLYFFFDRANITKAFTPNRDLTSNEAYYAKLYMKNDVSQFYTSVTTINFDYSGSHDNGNSDYEHNPYGWNAKMAKHDMTDGWDLPPNCLQEGETFFGIPLSRASESKLQSSSSFQEQFDFEYLVDRNGTYVTSFGTNHGWLVGEELGNAVGSIVDKDTAHIPIFYTGTTNPNMGGMSLSDMIRVAQHIDFGTLYIKPAFVFVDEDGHVKLQFEADTTSALAYLYNSLCKELGISWNYDSPENNFGAYTNCAMHAAGDRASYGCGPDGTNQGGFCPQMTLAYAPRFASEDAAAAYLDRCNNYVDYWRSLYPSGVAVGTSKFCPNGGCMALFLNRLDVYEVFKPGLGGSWVEYNGASMPPTYSPAPTWMGGCDEPHNFHLDKCFRKRYKPKASAVAWDALGSIGQFSVMLVVFMAVTLSISIFLARARKKRRRGESYLGFFFRDLTRKRRKKRRKTKNLELEEKMLDGASRRSKSSKRTSSRSRSKSRHRSKSATTKDRSGSRTRSLRPVPLAAESVTSKKSRGRSSSRGRKAEGGGIFDSAGNLIEDKDNRQQLV</sequence>
<evidence type="ECO:0000256" key="3">
    <source>
        <dbReference type="SAM" id="SignalP"/>
    </source>
</evidence>
<feature type="transmembrane region" description="Helical" evidence="2">
    <location>
        <begin position="852"/>
        <end position="871"/>
    </location>
</feature>
<evidence type="ECO:0000256" key="1">
    <source>
        <dbReference type="SAM" id="MobiDB-lite"/>
    </source>
</evidence>
<feature type="compositionally biased region" description="Basic and acidic residues" evidence="1">
    <location>
        <begin position="903"/>
        <end position="916"/>
    </location>
</feature>
<keyword evidence="2" id="KW-0812">Transmembrane</keyword>
<gene>
    <name evidence="4" type="ORF">IV203_004454</name>
</gene>
<dbReference type="EMBL" id="JAGRRH010000016">
    <property type="protein sequence ID" value="KAG7355098.1"/>
    <property type="molecule type" value="Genomic_DNA"/>
</dbReference>
<feature type="signal peptide" evidence="3">
    <location>
        <begin position="1"/>
        <end position="32"/>
    </location>
</feature>
<dbReference type="Proteomes" id="UP000693970">
    <property type="component" value="Unassembled WGS sequence"/>
</dbReference>
<feature type="region of interest" description="Disordered" evidence="1">
    <location>
        <begin position="41"/>
        <end position="121"/>
    </location>
</feature>
<organism evidence="4 5">
    <name type="scientific">Nitzschia inconspicua</name>
    <dbReference type="NCBI Taxonomy" id="303405"/>
    <lineage>
        <taxon>Eukaryota</taxon>
        <taxon>Sar</taxon>
        <taxon>Stramenopiles</taxon>
        <taxon>Ochrophyta</taxon>
        <taxon>Bacillariophyta</taxon>
        <taxon>Bacillariophyceae</taxon>
        <taxon>Bacillariophycidae</taxon>
        <taxon>Bacillariales</taxon>
        <taxon>Bacillariaceae</taxon>
        <taxon>Nitzschia</taxon>
    </lineage>
</organism>
<feature type="compositionally biased region" description="Low complexity" evidence="1">
    <location>
        <begin position="79"/>
        <end position="92"/>
    </location>
</feature>
<evidence type="ECO:0000313" key="5">
    <source>
        <dbReference type="Proteomes" id="UP000693970"/>
    </source>
</evidence>
<feature type="compositionally biased region" description="Basic and acidic residues" evidence="1">
    <location>
        <begin position="41"/>
        <end position="58"/>
    </location>
</feature>
<keyword evidence="5" id="KW-1185">Reference proteome</keyword>
<feature type="compositionally biased region" description="Basic residues" evidence="1">
    <location>
        <begin position="917"/>
        <end position="938"/>
    </location>
</feature>
<protein>
    <submittedName>
        <fullName evidence="4">Uncharacterized protein</fullName>
    </submittedName>
</protein>
<keyword evidence="2" id="KW-1133">Transmembrane helix</keyword>
<proteinExistence type="predicted"/>
<keyword evidence="3" id="KW-0732">Signal</keyword>
<comment type="caution">
    <text evidence="4">The sequence shown here is derived from an EMBL/GenBank/DDBJ whole genome shotgun (WGS) entry which is preliminary data.</text>
</comment>
<feature type="chain" id="PRO_5039890926" evidence="3">
    <location>
        <begin position="33"/>
        <end position="1002"/>
    </location>
</feature>
<dbReference type="AlphaFoldDB" id="A0A9K3L5M1"/>
<accession>A0A9K3L5M1</accession>
<keyword evidence="2" id="KW-0472">Membrane</keyword>
<reference evidence="4" key="1">
    <citation type="journal article" date="2021" name="Sci. Rep.">
        <title>Diploid genomic architecture of Nitzschia inconspicua, an elite biomass production diatom.</title>
        <authorList>
            <person name="Oliver A."/>
            <person name="Podell S."/>
            <person name="Pinowska A."/>
            <person name="Traller J.C."/>
            <person name="Smith S.R."/>
            <person name="McClure R."/>
            <person name="Beliaev A."/>
            <person name="Bohutskyi P."/>
            <person name="Hill E.A."/>
            <person name="Rabines A."/>
            <person name="Zheng H."/>
            <person name="Allen L.Z."/>
            <person name="Kuo A."/>
            <person name="Grigoriev I.V."/>
            <person name="Allen A.E."/>
            <person name="Hazlebeck D."/>
            <person name="Allen E.E."/>
        </authorList>
    </citation>
    <scope>NUCLEOTIDE SEQUENCE</scope>
    <source>
        <strain evidence="4">Hildebrandi</strain>
    </source>
</reference>
<feature type="compositionally biased region" description="Basic and acidic residues" evidence="1">
    <location>
        <begin position="992"/>
        <end position="1002"/>
    </location>
</feature>
<feature type="compositionally biased region" description="Basic residues" evidence="1">
    <location>
        <begin position="966"/>
        <end position="976"/>
    </location>
</feature>